<dbReference type="KEGG" id="nev:NTE_02383"/>
<dbReference type="HOGENOM" id="CLU_2392749_0_0_2"/>
<name>A0A075MT99_9ARCH</name>
<dbReference type="RefSeq" id="WP_148701011.1">
    <property type="nucleotide sequence ID" value="NZ_CP007174.1"/>
</dbReference>
<dbReference type="GeneID" id="41598097"/>
<organism evidence="1 2">
    <name type="scientific">Candidatus Nitrososphaera evergladensis SR1</name>
    <dbReference type="NCBI Taxonomy" id="1459636"/>
    <lineage>
        <taxon>Archaea</taxon>
        <taxon>Nitrososphaerota</taxon>
        <taxon>Nitrososphaeria</taxon>
        <taxon>Nitrososphaerales</taxon>
        <taxon>Nitrososphaeraceae</taxon>
        <taxon>Nitrososphaera</taxon>
    </lineage>
</organism>
<dbReference type="STRING" id="1459636.NTE_02383"/>
<gene>
    <name evidence="1" type="ORF">NTE_02383</name>
</gene>
<reference evidence="1 2" key="1">
    <citation type="journal article" date="2014" name="PLoS ONE">
        <title>Genome Sequence of Candidatus Nitrososphaera evergladensis from Group I.1b Enriched from Everglades Soil Reveals Novel Genomic Features of the Ammonia-Oxidizing Archaea.</title>
        <authorList>
            <person name="Zhalnina K.V."/>
            <person name="Dias R."/>
            <person name="Leonard M.T."/>
            <person name="Dorr de Quadros P."/>
            <person name="Camargo F.A."/>
            <person name="Drew J.C."/>
            <person name="Farmerie W.G."/>
            <person name="Daroub S.H."/>
            <person name="Triplett E.W."/>
        </authorList>
    </citation>
    <scope>NUCLEOTIDE SEQUENCE [LARGE SCALE GENOMIC DNA]</scope>
    <source>
        <strain evidence="1 2">SR1</strain>
    </source>
</reference>
<accession>A0A075MT99</accession>
<proteinExistence type="predicted"/>
<protein>
    <submittedName>
        <fullName evidence="1">Uncharacterized protein</fullName>
    </submittedName>
</protein>
<sequence>MKTLAEVKHRGGDNNSFQFIASKLDNWDITAHVDTSGMNLKEVEKRLVSGEQVFVVVEIKDEIVEKAFVRLGGVARQQYVLAVYGIPESFRFP</sequence>
<dbReference type="EMBL" id="CP007174">
    <property type="protein sequence ID" value="AIF84435.1"/>
    <property type="molecule type" value="Genomic_DNA"/>
</dbReference>
<keyword evidence="2" id="KW-1185">Reference proteome</keyword>
<dbReference type="AlphaFoldDB" id="A0A075MT99"/>
<evidence type="ECO:0000313" key="1">
    <source>
        <dbReference type="EMBL" id="AIF84435.1"/>
    </source>
</evidence>
<evidence type="ECO:0000313" key="2">
    <source>
        <dbReference type="Proteomes" id="UP000028194"/>
    </source>
</evidence>
<dbReference type="Proteomes" id="UP000028194">
    <property type="component" value="Chromosome"/>
</dbReference>